<organism evidence="1 2">
    <name type="scientific">Coralloluteibacterium stylophorae</name>
    <dbReference type="NCBI Taxonomy" id="1776034"/>
    <lineage>
        <taxon>Bacteria</taxon>
        <taxon>Pseudomonadati</taxon>
        <taxon>Pseudomonadota</taxon>
        <taxon>Gammaproteobacteria</taxon>
        <taxon>Lysobacterales</taxon>
        <taxon>Lysobacteraceae</taxon>
        <taxon>Coralloluteibacterium</taxon>
    </lineage>
</organism>
<dbReference type="PANTHER" id="PTHR43034:SF2">
    <property type="entry name" value="ION-TRANSLOCATING OXIDOREDUCTASE COMPLEX SUBUNIT C"/>
    <property type="match status" value="1"/>
</dbReference>
<gene>
    <name evidence="1" type="ORF">KB893_017420</name>
</gene>
<dbReference type="Proteomes" id="UP000675747">
    <property type="component" value="Unassembled WGS sequence"/>
</dbReference>
<dbReference type="AlphaFoldDB" id="A0AAP2CEK4"/>
<dbReference type="InterPro" id="IPR010208">
    <property type="entry name" value="Ion_transpt_RnfC/RsxC"/>
</dbReference>
<name>A0AAP2CEK4_9GAMM</name>
<dbReference type="GO" id="GO:0016020">
    <property type="term" value="C:membrane"/>
    <property type="evidence" value="ECO:0007669"/>
    <property type="project" value="InterPro"/>
</dbReference>
<evidence type="ECO:0000313" key="1">
    <source>
        <dbReference type="EMBL" id="MBS7458915.1"/>
    </source>
</evidence>
<sequence length="142" mass="15344">MNGVPPPWLAREVGAALARAAPCIACGACDREAPPGLSPQRMHRLVLDGRLPEAEALGLAQWRPMPACDAVCPSRIPLSGVLEDARREQARRQEARARFEARRIRLARIAAEEAERRRAAQARAGGDAVAAAIARARARRDA</sequence>
<proteinExistence type="predicted"/>
<dbReference type="SUPFAM" id="SSF46548">
    <property type="entry name" value="alpha-helical ferredoxin"/>
    <property type="match status" value="1"/>
</dbReference>
<keyword evidence="2" id="KW-1185">Reference proteome</keyword>
<accession>A0AAP2CEK4</accession>
<evidence type="ECO:0000313" key="2">
    <source>
        <dbReference type="Proteomes" id="UP000675747"/>
    </source>
</evidence>
<dbReference type="EMBL" id="JAGQFT020000016">
    <property type="protein sequence ID" value="MBS7458915.1"/>
    <property type="molecule type" value="Genomic_DNA"/>
</dbReference>
<protein>
    <submittedName>
        <fullName evidence="1">Uncharacterized protein</fullName>
    </submittedName>
</protein>
<dbReference type="GO" id="GO:0009055">
    <property type="term" value="F:electron transfer activity"/>
    <property type="evidence" value="ECO:0007669"/>
    <property type="project" value="InterPro"/>
</dbReference>
<dbReference type="GO" id="GO:0051539">
    <property type="term" value="F:4 iron, 4 sulfur cluster binding"/>
    <property type="evidence" value="ECO:0007669"/>
    <property type="project" value="InterPro"/>
</dbReference>
<comment type="caution">
    <text evidence="1">The sequence shown here is derived from an EMBL/GenBank/DDBJ whole genome shotgun (WGS) entry which is preliminary data.</text>
</comment>
<reference evidence="1 2" key="1">
    <citation type="journal article" date="2021" name="Microbiol. Resour. Announc.">
        <title>Draft Genome Sequence of Coralloluteibacterium stylophorae LMG 29479T.</title>
        <authorList>
            <person name="Karlyshev A.V."/>
            <person name="Kudryashova E.B."/>
            <person name="Ariskina E.V."/>
            <person name="Conroy A.P."/>
            <person name="Abidueva E.Y."/>
        </authorList>
    </citation>
    <scope>NUCLEOTIDE SEQUENCE [LARGE SCALE GENOMIC DNA]</scope>
    <source>
        <strain evidence="1 2">LMG 29479</strain>
    </source>
</reference>
<dbReference type="PANTHER" id="PTHR43034">
    <property type="entry name" value="ION-TRANSLOCATING OXIDOREDUCTASE COMPLEX SUBUNIT C"/>
    <property type="match status" value="1"/>
</dbReference>
<dbReference type="RefSeq" id="WP_213173943.1">
    <property type="nucleotide sequence ID" value="NZ_JAGQFT020000016.1"/>
</dbReference>